<evidence type="ECO:0000256" key="1">
    <source>
        <dbReference type="ARBA" id="ARBA00004141"/>
    </source>
</evidence>
<feature type="transmembrane region" description="Helical" evidence="5">
    <location>
        <begin position="61"/>
        <end position="83"/>
    </location>
</feature>
<reference evidence="7 8" key="2">
    <citation type="submission" date="2018-10" db="EMBL/GenBank/DDBJ databases">
        <title>Detection and isolation of Mycoplasma hominis as a predominant microorganism from pelvic cavity of patient with salpingitis and tubo-ovarian abscess.</title>
        <authorList>
            <person name="Guschin A.E."/>
            <person name="Khayrullina G.A."/>
            <person name="Rakovskaya I.V."/>
            <person name="Shelenkov A.A."/>
            <person name="Shagin D.A."/>
        </authorList>
    </citation>
    <scope>NUCLEOTIDE SEQUENCE [LARGE SCALE GENOMIC DNA]</scope>
    <source>
        <strain evidence="8">TOA</strain>
    </source>
</reference>
<reference evidence="7 8" key="1">
    <citation type="submission" date="2014-08" db="EMBL/GenBank/DDBJ databases">
        <authorList>
            <person name="Kuleshov K."/>
            <person name="Dedkov V."/>
            <person name="Markelov M."/>
            <person name="Pimkina E."/>
        </authorList>
    </citation>
    <scope>NUCLEOTIDE SEQUENCE [LARGE SCALE GENOMIC DNA]</scope>
    <source>
        <strain evidence="8">TOA</strain>
    </source>
</reference>
<dbReference type="OrthoDB" id="388100at2"/>
<dbReference type="EMBL" id="CP033021">
    <property type="protein sequence ID" value="AYN65582.1"/>
    <property type="molecule type" value="Genomic_DNA"/>
</dbReference>
<gene>
    <name evidence="7" type="ORF">KN71_002715</name>
</gene>
<evidence type="ECO:0000256" key="4">
    <source>
        <dbReference type="ARBA" id="ARBA00023136"/>
    </source>
</evidence>
<evidence type="ECO:0000313" key="7">
    <source>
        <dbReference type="EMBL" id="AYN65582.1"/>
    </source>
</evidence>
<sequence length="467" mass="52598">MKNKEIIKKNNNTEANKNKFLGILAIINKHFWKSFVGPFFAFGYPIIFVAILGTIFGYEMILGSTITIGPVAIACISLPTAIFEFKKSTILKRIGASSIRPKSFLAYTAIFYLIIMICSGLWTMLVALMFFCEYFKTGRSLGTINNIKIGEASLNITLYGSSIKEMFSRIFWPGYIFSFVIIIFVSISVGLFIISVSKSVLTIQAIGCSLLIITMFLSGQVLPISQISNIKGMWYVSYLTPFKSAIIQNTISFQGQASLSNEYNIASIKATLNIGNEIKNIDLLKTFSSADSSNKIYTIEELQKYIEGVTKYANLLKEANSKDLIARLTILKFLNQQKDLFLANNNALPANTPIGIKYSQYNIFNINNEYKTLNILNVYQPVILKYSTIAEAFNQNGLDQLLKNNEFANYFKFLDSSYIQFSNNILSNDSLTKIGSKTENLLNFILPWIWIAILSLLSIKTFAWNTR</sequence>
<organism evidence="7 8">
    <name type="scientific">Metamycoplasma hominis</name>
    <name type="common">Mycoplasma hominis</name>
    <dbReference type="NCBI Taxonomy" id="2098"/>
    <lineage>
        <taxon>Bacteria</taxon>
        <taxon>Bacillati</taxon>
        <taxon>Mycoplasmatota</taxon>
        <taxon>Mycoplasmoidales</taxon>
        <taxon>Metamycoplasmataceae</taxon>
        <taxon>Metamycoplasma</taxon>
    </lineage>
</organism>
<evidence type="ECO:0000313" key="8">
    <source>
        <dbReference type="Proteomes" id="UP000029712"/>
    </source>
</evidence>
<dbReference type="InterPro" id="IPR013525">
    <property type="entry name" value="ABC2_TM"/>
</dbReference>
<name>A0A454CA40_METHO</name>
<dbReference type="Proteomes" id="UP000029712">
    <property type="component" value="Chromosome"/>
</dbReference>
<evidence type="ECO:0000256" key="5">
    <source>
        <dbReference type="SAM" id="Phobius"/>
    </source>
</evidence>
<comment type="subcellular location">
    <subcellularLocation>
        <location evidence="1">Membrane</location>
        <topology evidence="1">Multi-pass membrane protein</topology>
    </subcellularLocation>
</comment>
<feature type="domain" description="ABC-2 type transporter transmembrane" evidence="6">
    <location>
        <begin position="175"/>
        <end position="249"/>
    </location>
</feature>
<evidence type="ECO:0000256" key="2">
    <source>
        <dbReference type="ARBA" id="ARBA00022692"/>
    </source>
</evidence>
<evidence type="ECO:0000259" key="6">
    <source>
        <dbReference type="Pfam" id="PF01061"/>
    </source>
</evidence>
<dbReference type="Pfam" id="PF01061">
    <property type="entry name" value="ABC2_membrane"/>
    <property type="match status" value="1"/>
</dbReference>
<dbReference type="GO" id="GO:0140359">
    <property type="term" value="F:ABC-type transporter activity"/>
    <property type="evidence" value="ECO:0007669"/>
    <property type="project" value="InterPro"/>
</dbReference>
<feature type="transmembrane region" description="Helical" evidence="5">
    <location>
        <begin position="441"/>
        <end position="459"/>
    </location>
</feature>
<keyword evidence="2 5" id="KW-0812">Transmembrane</keyword>
<protein>
    <recommendedName>
        <fullName evidence="6">ABC-2 type transporter transmembrane domain-containing protein</fullName>
    </recommendedName>
</protein>
<feature type="transmembrane region" description="Helical" evidence="5">
    <location>
        <begin position="201"/>
        <end position="222"/>
    </location>
</feature>
<feature type="transmembrane region" description="Helical" evidence="5">
    <location>
        <begin position="170"/>
        <end position="194"/>
    </location>
</feature>
<dbReference type="GO" id="GO:0016020">
    <property type="term" value="C:membrane"/>
    <property type="evidence" value="ECO:0007669"/>
    <property type="project" value="UniProtKB-SubCell"/>
</dbReference>
<keyword evidence="4 5" id="KW-0472">Membrane</keyword>
<proteinExistence type="predicted"/>
<keyword evidence="3 5" id="KW-1133">Transmembrane helix</keyword>
<dbReference type="AlphaFoldDB" id="A0A454CA40"/>
<dbReference type="RefSeq" id="WP_036438738.1">
    <property type="nucleotide sequence ID" value="NZ_CP033021.1"/>
</dbReference>
<feature type="transmembrane region" description="Helical" evidence="5">
    <location>
        <begin position="104"/>
        <end position="131"/>
    </location>
</feature>
<evidence type="ECO:0000256" key="3">
    <source>
        <dbReference type="ARBA" id="ARBA00022989"/>
    </source>
</evidence>
<accession>A0A454CA40</accession>
<feature type="transmembrane region" description="Helical" evidence="5">
    <location>
        <begin position="35"/>
        <end position="55"/>
    </location>
</feature>